<dbReference type="AlphaFoldDB" id="A0A8H7IRG9"/>
<keyword evidence="3 7" id="KW-0812">Transmembrane</keyword>
<keyword evidence="4" id="KW-0521">NADP</keyword>
<evidence type="ECO:0000313" key="9">
    <source>
        <dbReference type="Proteomes" id="UP000627934"/>
    </source>
</evidence>
<evidence type="ECO:0000256" key="1">
    <source>
        <dbReference type="ARBA" id="ARBA00004141"/>
    </source>
</evidence>
<dbReference type="GO" id="GO:0016020">
    <property type="term" value="C:membrane"/>
    <property type="evidence" value="ECO:0007669"/>
    <property type="project" value="UniProtKB-SubCell"/>
</dbReference>
<feature type="transmembrane region" description="Helical" evidence="7">
    <location>
        <begin position="105"/>
        <end position="124"/>
    </location>
</feature>
<protein>
    <recommendedName>
        <fullName evidence="10">Major facilitator superfamily (MFS) profile domain-containing protein</fullName>
    </recommendedName>
</protein>
<dbReference type="FunFam" id="3.40.50.720:FF:000084">
    <property type="entry name" value="Short-chain dehydrogenase reductase"/>
    <property type="match status" value="1"/>
</dbReference>
<dbReference type="PANTHER" id="PTHR23502:SF68">
    <property type="entry name" value="MULTIDRUG TRANSPORTER, PUTATIVE (AFU_ORTHOLOGUE AFUA_3G01120)-RELATED"/>
    <property type="match status" value="1"/>
</dbReference>
<reference evidence="8" key="2">
    <citation type="journal article" date="2018" name="DNA Res.">
        <title>Comparative genome and transcriptome analyses reveal adaptations to opportunistic infections in woody plant degrading pathogens of Botryosphaeriaceae.</title>
        <authorList>
            <person name="Yan J.Y."/>
            <person name="Zhao W.S."/>
            <person name="Chen Z."/>
            <person name="Xing Q.K."/>
            <person name="Zhang W."/>
            <person name="Chethana K.W.T."/>
            <person name="Xue M.F."/>
            <person name="Xu J.P."/>
            <person name="Phillips A.J.L."/>
            <person name="Wang Y."/>
            <person name="Liu J.H."/>
            <person name="Liu M."/>
            <person name="Zhou Y."/>
            <person name="Jayawardena R.S."/>
            <person name="Manawasinghe I.S."/>
            <person name="Huang J.B."/>
            <person name="Qiao G.H."/>
            <person name="Fu C.Y."/>
            <person name="Guo F.F."/>
            <person name="Dissanayake A.J."/>
            <person name="Peng Y.L."/>
            <person name="Hyde K.D."/>
            <person name="Li X.H."/>
        </authorList>
    </citation>
    <scope>NUCLEOTIDE SEQUENCE</scope>
    <source>
        <strain evidence="8">CSS-01s</strain>
    </source>
</reference>
<evidence type="ECO:0000256" key="6">
    <source>
        <dbReference type="ARBA" id="ARBA00023136"/>
    </source>
</evidence>
<dbReference type="PRINTS" id="PR00081">
    <property type="entry name" value="GDHRDH"/>
</dbReference>
<dbReference type="InterPro" id="IPR002347">
    <property type="entry name" value="SDR_fam"/>
</dbReference>
<evidence type="ECO:0000256" key="3">
    <source>
        <dbReference type="ARBA" id="ARBA00022692"/>
    </source>
</evidence>
<dbReference type="PROSITE" id="PS00061">
    <property type="entry name" value="ADH_SHORT"/>
    <property type="match status" value="1"/>
</dbReference>
<evidence type="ECO:0008006" key="10">
    <source>
        <dbReference type="Google" id="ProtNLM"/>
    </source>
</evidence>
<organism evidence="8 9">
    <name type="scientific">Lasiodiplodia theobromae</name>
    <dbReference type="NCBI Taxonomy" id="45133"/>
    <lineage>
        <taxon>Eukaryota</taxon>
        <taxon>Fungi</taxon>
        <taxon>Dikarya</taxon>
        <taxon>Ascomycota</taxon>
        <taxon>Pezizomycotina</taxon>
        <taxon>Dothideomycetes</taxon>
        <taxon>Dothideomycetes incertae sedis</taxon>
        <taxon>Botryosphaeriales</taxon>
        <taxon>Botryosphaeriaceae</taxon>
        <taxon>Lasiodiplodia</taxon>
    </lineage>
</organism>
<dbReference type="GO" id="GO:0022857">
    <property type="term" value="F:transmembrane transporter activity"/>
    <property type="evidence" value="ECO:0007669"/>
    <property type="project" value="InterPro"/>
</dbReference>
<evidence type="ECO:0000256" key="4">
    <source>
        <dbReference type="ARBA" id="ARBA00022857"/>
    </source>
</evidence>
<comment type="subcellular location">
    <subcellularLocation>
        <location evidence="1">Membrane</location>
        <topology evidence="1">Multi-pass membrane protein</topology>
    </subcellularLocation>
</comment>
<name>A0A8H7IRG9_9PEZI</name>
<keyword evidence="6 7" id="KW-0472">Membrane</keyword>
<dbReference type="Proteomes" id="UP000627934">
    <property type="component" value="Unassembled WGS sequence"/>
</dbReference>
<dbReference type="SUPFAM" id="SSF103473">
    <property type="entry name" value="MFS general substrate transporter"/>
    <property type="match status" value="1"/>
</dbReference>
<gene>
    <name evidence="8" type="ORF">BFW01_g1180</name>
</gene>
<reference evidence="8" key="1">
    <citation type="submission" date="2016-08" db="EMBL/GenBank/DDBJ databases">
        <authorList>
            <person name="Yan J."/>
        </authorList>
    </citation>
    <scope>NUCLEOTIDE SEQUENCE</scope>
    <source>
        <strain evidence="8">CSS-01s</strain>
    </source>
</reference>
<dbReference type="InterPro" id="IPR036259">
    <property type="entry name" value="MFS_trans_sf"/>
</dbReference>
<dbReference type="PRINTS" id="PR00080">
    <property type="entry name" value="SDRFAMILY"/>
</dbReference>
<comment type="similarity">
    <text evidence="2">Belongs to the major facilitator superfamily.</text>
</comment>
<dbReference type="InterPro" id="IPR020904">
    <property type="entry name" value="Sc_DH/Rdtase_CS"/>
</dbReference>
<dbReference type="SUPFAM" id="SSF51735">
    <property type="entry name" value="NAD(P)-binding Rossmann-fold domains"/>
    <property type="match status" value="1"/>
</dbReference>
<evidence type="ECO:0000256" key="2">
    <source>
        <dbReference type="ARBA" id="ARBA00008335"/>
    </source>
</evidence>
<feature type="transmembrane region" description="Helical" evidence="7">
    <location>
        <begin position="30"/>
        <end position="50"/>
    </location>
</feature>
<dbReference type="Pfam" id="PF00106">
    <property type="entry name" value="adh_short"/>
    <property type="match status" value="1"/>
</dbReference>
<evidence type="ECO:0000256" key="5">
    <source>
        <dbReference type="ARBA" id="ARBA00022989"/>
    </source>
</evidence>
<dbReference type="InterPro" id="IPR036291">
    <property type="entry name" value="NAD(P)-bd_dom_sf"/>
</dbReference>
<dbReference type="Gene3D" id="1.20.1250.20">
    <property type="entry name" value="MFS general substrate transporter like domains"/>
    <property type="match status" value="1"/>
</dbReference>
<keyword evidence="5 7" id="KW-1133">Transmembrane helix</keyword>
<feature type="transmembrane region" description="Helical" evidence="7">
    <location>
        <begin position="211"/>
        <end position="234"/>
    </location>
</feature>
<dbReference type="CDD" id="cd05233">
    <property type="entry name" value="SDR_c"/>
    <property type="match status" value="1"/>
</dbReference>
<dbReference type="PANTHER" id="PTHR23502">
    <property type="entry name" value="MAJOR FACILITATOR SUPERFAMILY"/>
    <property type="match status" value="1"/>
</dbReference>
<dbReference type="InterPro" id="IPR011701">
    <property type="entry name" value="MFS"/>
</dbReference>
<dbReference type="EMBL" id="MDYX01000041">
    <property type="protein sequence ID" value="KAF9630618.1"/>
    <property type="molecule type" value="Genomic_DNA"/>
</dbReference>
<sequence length="546" mass="58216">MAIWTAGPLFGPVVGPVAGGFLVQAMGWRWVFWLLTILSGVLTVVCMIFMRETYAPAILNRKVARLRKETGNPNLRSKLAKDTTHKELIIRAIVRPIKLLVRSPIVLAMSSFIAIIYALLYLLFSTFSFVFGENYGFGSGTVGLSYIGIGIGMFIGLVLVGQTSDRLIGKLQAAGKPTRPEDRLPVWLVGPAALCIPVGLFIYGWTTEKRIHWAVPMLGTLIIGVGLLSCMLCIQTYLVDAFTIHASSAMAANTLVRSTLGATLPLCALEIRLLDCAIPVPAHPSFFDMPFAGRVVLVTGAAGGLGKAIANAFLQAGASVTICDVMADVLQNTVTEFNSAGFGNDRLLSTETDVTSEAAIDQAFTKTIQKFGRLDVLVNNAGITDKWQPVGSLERSLWDRVIAINLTAPYLFSKRAVNQFLAQEPSGGAIINIASMAAIKGCLAGAAYVSSKSGLVGLTKNTAAAYNKKNIRAVVFLPGGMNTRLINQANNGVDEEGFALTMKAGAVEPKISDVNDVAKSVLFYAGEHAYISNGAVITVDGGWSAF</sequence>
<evidence type="ECO:0000256" key="7">
    <source>
        <dbReference type="SAM" id="Phobius"/>
    </source>
</evidence>
<dbReference type="Gene3D" id="3.40.50.720">
    <property type="entry name" value="NAD(P)-binding Rossmann-like Domain"/>
    <property type="match status" value="1"/>
</dbReference>
<feature type="transmembrane region" description="Helical" evidence="7">
    <location>
        <begin position="144"/>
        <end position="163"/>
    </location>
</feature>
<dbReference type="Pfam" id="PF07690">
    <property type="entry name" value="MFS_1"/>
    <property type="match status" value="1"/>
</dbReference>
<accession>A0A8H7IRG9</accession>
<evidence type="ECO:0000313" key="8">
    <source>
        <dbReference type="EMBL" id="KAF9630618.1"/>
    </source>
</evidence>
<proteinExistence type="inferred from homology"/>
<comment type="caution">
    <text evidence="8">The sequence shown here is derived from an EMBL/GenBank/DDBJ whole genome shotgun (WGS) entry which is preliminary data.</text>
</comment>
<feature type="transmembrane region" description="Helical" evidence="7">
    <location>
        <begin position="184"/>
        <end position="205"/>
    </location>
</feature>